<dbReference type="GO" id="GO:0000156">
    <property type="term" value="F:phosphorelay response regulator activity"/>
    <property type="evidence" value="ECO:0007669"/>
    <property type="project" value="InterPro"/>
</dbReference>
<comment type="PTM">
    <text evidence="5">Phosphorylated by CheA. Phosphorylation of the N-terminal regulatory domain activates the methylesterase activity.</text>
</comment>
<dbReference type="InterPro" id="IPR008248">
    <property type="entry name" value="CheB-like"/>
</dbReference>
<comment type="domain">
    <text evidence="5">Contains a C-terminal catalytic domain, and an N-terminal region which modulates catalytic activity.</text>
</comment>
<dbReference type="AlphaFoldDB" id="H8Z4R1"/>
<dbReference type="CDD" id="cd16432">
    <property type="entry name" value="CheB_Rec"/>
    <property type="match status" value="1"/>
</dbReference>
<dbReference type="EMBL" id="JH603170">
    <property type="protein sequence ID" value="EIC20318.1"/>
    <property type="molecule type" value="Genomic_DNA"/>
</dbReference>
<sequence length="349" mass="36655">MSIRVLIVDDSPLARGLLRAILEREPDIEVVGEATDGYRAVDLARELRPSLVTMDMEMPGLHGLDAIAKIMRTKALPILVVSNVEDAATACEALNRGALDVIAKPDDSEARVAAFIAKVRLLAGMVVATRWRAPQAQRQLAQEPKASPTRRPSPAPPQASAQSRLVAIAASTGGPQALATILSTLPADFPATVLIAQHIAEGFSAGLAQWLSLSSRLPVQLARDGETPRSGQVYLSPSEHNLALSAGGRLELRPRTASDIYHPNCDLLLCSVAEVAGPRAIGLILTGMSSDGALGMAHIRAHGGLTLAQDEASSVVYGMNRVAIEAGAIDRVLPLAQLGASIDRAVRAA</sequence>
<keyword evidence="12" id="KW-1185">Reference proteome</keyword>
<evidence type="ECO:0000259" key="9">
    <source>
        <dbReference type="PROSITE" id="PS50110"/>
    </source>
</evidence>
<dbReference type="SUPFAM" id="SSF52172">
    <property type="entry name" value="CheY-like"/>
    <property type="match status" value="1"/>
</dbReference>
<evidence type="ECO:0000256" key="7">
    <source>
        <dbReference type="PROSITE-ProRule" id="PRU00169"/>
    </source>
</evidence>
<reference evidence="11 12" key="2">
    <citation type="submission" date="2011-11" db="EMBL/GenBank/DDBJ databases">
        <authorList>
            <consortium name="US DOE Joint Genome Institute"/>
            <person name="Lucas S."/>
            <person name="Han J."/>
            <person name="Lapidus A."/>
            <person name="Cheng J.-F."/>
            <person name="Goodwin L."/>
            <person name="Pitluck S."/>
            <person name="Peters L."/>
            <person name="Ovchinnikova G."/>
            <person name="Zhang X."/>
            <person name="Detter J.C."/>
            <person name="Han C."/>
            <person name="Tapia R."/>
            <person name="Land M."/>
            <person name="Hauser L."/>
            <person name="Kyrpides N."/>
            <person name="Ivanova N."/>
            <person name="Pagani I."/>
            <person name="Vogl K."/>
            <person name="Liu Z."/>
            <person name="Overmann J."/>
            <person name="Frigaard N.-U."/>
            <person name="Bryant D."/>
            <person name="Woyke T."/>
        </authorList>
    </citation>
    <scope>NUCLEOTIDE SEQUENCE [LARGE SCALE GENOMIC DNA]</scope>
    <source>
        <strain evidence="11 12">970</strain>
    </source>
</reference>
<dbReference type="InterPro" id="IPR011006">
    <property type="entry name" value="CheY-like_superfamily"/>
</dbReference>
<comment type="similarity">
    <text evidence="5">Belongs to the CheB family.</text>
</comment>
<evidence type="ECO:0000256" key="6">
    <source>
        <dbReference type="PROSITE-ProRule" id="PRU00050"/>
    </source>
</evidence>
<dbReference type="STRING" id="631362.Thi970DRAFT_03944"/>
<dbReference type="InterPro" id="IPR001789">
    <property type="entry name" value="Sig_transdc_resp-reg_receiver"/>
</dbReference>
<keyword evidence="5 7" id="KW-0597">Phosphoprotein</keyword>
<dbReference type="SMART" id="SM00448">
    <property type="entry name" value="REC"/>
    <property type="match status" value="1"/>
</dbReference>
<evidence type="ECO:0000256" key="5">
    <source>
        <dbReference type="HAMAP-Rule" id="MF_00099"/>
    </source>
</evidence>
<dbReference type="OrthoDB" id="9793421at2"/>
<feature type="active site" evidence="5 6">
    <location>
        <position position="171"/>
    </location>
</feature>
<feature type="domain" description="CheB-type methylesterase" evidence="10">
    <location>
        <begin position="157"/>
        <end position="349"/>
    </location>
</feature>
<dbReference type="PANTHER" id="PTHR42872:SF6">
    <property type="entry name" value="PROTEIN-GLUTAMATE METHYLESTERASE_PROTEIN-GLUTAMINE GLUTAMINASE"/>
    <property type="match status" value="1"/>
</dbReference>
<dbReference type="EC" id="3.5.1.44" evidence="5"/>
<evidence type="ECO:0000313" key="11">
    <source>
        <dbReference type="EMBL" id="EIC20318.1"/>
    </source>
</evidence>
<dbReference type="GO" id="GO:0005737">
    <property type="term" value="C:cytoplasm"/>
    <property type="evidence" value="ECO:0007669"/>
    <property type="project" value="UniProtKB-SubCell"/>
</dbReference>
<evidence type="ECO:0000256" key="4">
    <source>
        <dbReference type="ARBA" id="ARBA00048267"/>
    </source>
</evidence>
<dbReference type="Pfam" id="PF00072">
    <property type="entry name" value="Response_reg"/>
    <property type="match status" value="1"/>
</dbReference>
<dbReference type="PIRSF" id="PIRSF000876">
    <property type="entry name" value="RR_chemtxs_CheB"/>
    <property type="match status" value="1"/>
</dbReference>
<dbReference type="RefSeq" id="WP_009150721.1">
    <property type="nucleotide sequence ID" value="NZ_CP121471.1"/>
</dbReference>
<evidence type="ECO:0000256" key="2">
    <source>
        <dbReference type="ARBA" id="ARBA00022500"/>
    </source>
</evidence>
<dbReference type="SUPFAM" id="SSF52738">
    <property type="entry name" value="Methylesterase CheB, C-terminal domain"/>
    <property type="match status" value="1"/>
</dbReference>
<dbReference type="Gene3D" id="3.40.50.2300">
    <property type="match status" value="1"/>
</dbReference>
<dbReference type="InterPro" id="IPR035909">
    <property type="entry name" value="CheB_C"/>
</dbReference>
<feature type="active site" evidence="5 6">
    <location>
        <position position="291"/>
    </location>
</feature>
<dbReference type="HOGENOM" id="CLU_000445_51_0_6"/>
<feature type="region of interest" description="Disordered" evidence="8">
    <location>
        <begin position="136"/>
        <end position="163"/>
    </location>
</feature>
<dbReference type="InterPro" id="IPR000673">
    <property type="entry name" value="Sig_transdc_resp-reg_Me-estase"/>
</dbReference>
<dbReference type="GO" id="GO:0008984">
    <property type="term" value="F:protein-glutamate methylesterase activity"/>
    <property type="evidence" value="ECO:0007669"/>
    <property type="project" value="UniProtKB-UniRule"/>
</dbReference>
<gene>
    <name evidence="5" type="primary">cheB</name>
    <name evidence="11" type="ORF">Thi970DRAFT_03944</name>
</gene>
<dbReference type="CDD" id="cd17541">
    <property type="entry name" value="REC_CheB-like"/>
    <property type="match status" value="1"/>
</dbReference>
<dbReference type="NCBIfam" id="NF001965">
    <property type="entry name" value="PRK00742.1"/>
    <property type="match status" value="1"/>
</dbReference>
<dbReference type="PANTHER" id="PTHR42872">
    <property type="entry name" value="PROTEIN-GLUTAMATE METHYLESTERASE/PROTEIN-GLUTAMINE GLUTAMINASE"/>
    <property type="match status" value="1"/>
</dbReference>
<comment type="subcellular location">
    <subcellularLocation>
        <location evidence="5">Cytoplasm</location>
    </subcellularLocation>
</comment>
<dbReference type="Gene3D" id="3.40.50.180">
    <property type="entry name" value="Methylesterase CheB, C-terminal domain"/>
    <property type="match status" value="1"/>
</dbReference>
<evidence type="ECO:0000256" key="3">
    <source>
        <dbReference type="ARBA" id="ARBA00022801"/>
    </source>
</evidence>
<feature type="active site" evidence="5 6">
    <location>
        <position position="198"/>
    </location>
</feature>
<accession>H8Z4R1</accession>
<dbReference type="GO" id="GO:0050568">
    <property type="term" value="F:protein-glutamine glutaminase activity"/>
    <property type="evidence" value="ECO:0007669"/>
    <property type="project" value="UniProtKB-UniRule"/>
</dbReference>
<evidence type="ECO:0000313" key="12">
    <source>
        <dbReference type="Proteomes" id="UP000002964"/>
    </source>
</evidence>
<feature type="domain" description="Response regulatory" evidence="9">
    <location>
        <begin position="4"/>
        <end position="119"/>
    </location>
</feature>
<dbReference type="eggNOG" id="COG2201">
    <property type="taxonomic scope" value="Bacteria"/>
</dbReference>
<dbReference type="PROSITE" id="PS50110">
    <property type="entry name" value="RESPONSE_REGULATORY"/>
    <property type="match status" value="1"/>
</dbReference>
<name>H8Z4R1_9GAMM</name>
<comment type="function">
    <text evidence="5">Involved in chemotaxis. Part of a chemotaxis signal transduction system that modulates chemotaxis in response to various stimuli. Catalyzes the demethylation of specific methylglutamate residues introduced into the chemoreceptors (methyl-accepting chemotaxis proteins or MCP) by CheR. Also mediates the irreversible deamidation of specific glutamine residues to glutamic acid.</text>
</comment>
<reference evidence="12" key="1">
    <citation type="submission" date="2011-06" db="EMBL/GenBank/DDBJ databases">
        <authorList>
            <consortium name="US DOE Joint Genome Institute (JGI-PGF)"/>
            <person name="Lucas S."/>
            <person name="Han J."/>
            <person name="Lapidus A."/>
            <person name="Cheng J.-F."/>
            <person name="Goodwin L."/>
            <person name="Pitluck S."/>
            <person name="Peters L."/>
            <person name="Land M.L."/>
            <person name="Hauser L."/>
            <person name="Vogl K."/>
            <person name="Liu Z."/>
            <person name="Overmann J."/>
            <person name="Frigaard N.-U."/>
            <person name="Bryant D.A."/>
            <person name="Woyke T.J."/>
        </authorList>
    </citation>
    <scope>NUCLEOTIDE SEQUENCE [LARGE SCALE GENOMIC DNA]</scope>
    <source>
        <strain evidence="12">970</strain>
    </source>
</reference>
<feature type="modified residue" description="4-aspartylphosphate" evidence="5 7">
    <location>
        <position position="55"/>
    </location>
</feature>
<keyword evidence="3 5" id="KW-0378">Hydrolase</keyword>
<dbReference type="PROSITE" id="PS50122">
    <property type="entry name" value="CHEB"/>
    <property type="match status" value="1"/>
</dbReference>
<dbReference type="GO" id="GO:0006935">
    <property type="term" value="P:chemotaxis"/>
    <property type="evidence" value="ECO:0007669"/>
    <property type="project" value="UniProtKB-UniRule"/>
</dbReference>
<keyword evidence="1 5" id="KW-0963">Cytoplasm</keyword>
<comment type="catalytic activity">
    <reaction evidence="5">
        <text>L-glutaminyl-[protein] + H2O = L-glutamyl-[protein] + NH4(+)</text>
        <dbReference type="Rhea" id="RHEA:16441"/>
        <dbReference type="Rhea" id="RHEA-COMP:10207"/>
        <dbReference type="Rhea" id="RHEA-COMP:10208"/>
        <dbReference type="ChEBI" id="CHEBI:15377"/>
        <dbReference type="ChEBI" id="CHEBI:28938"/>
        <dbReference type="ChEBI" id="CHEBI:29973"/>
        <dbReference type="ChEBI" id="CHEBI:30011"/>
        <dbReference type="EC" id="3.5.1.44"/>
    </reaction>
</comment>
<dbReference type="EC" id="3.1.1.61" evidence="5"/>
<comment type="catalytic activity">
    <reaction evidence="4 5">
        <text>[protein]-L-glutamate 5-O-methyl ester + H2O = L-glutamyl-[protein] + methanol + H(+)</text>
        <dbReference type="Rhea" id="RHEA:23236"/>
        <dbReference type="Rhea" id="RHEA-COMP:10208"/>
        <dbReference type="Rhea" id="RHEA-COMP:10311"/>
        <dbReference type="ChEBI" id="CHEBI:15377"/>
        <dbReference type="ChEBI" id="CHEBI:15378"/>
        <dbReference type="ChEBI" id="CHEBI:17790"/>
        <dbReference type="ChEBI" id="CHEBI:29973"/>
        <dbReference type="ChEBI" id="CHEBI:82795"/>
        <dbReference type="EC" id="3.1.1.61"/>
    </reaction>
</comment>
<dbReference type="HAMAP" id="MF_00099">
    <property type="entry name" value="CheB_chemtxs"/>
    <property type="match status" value="1"/>
</dbReference>
<organism evidence="11 12">
    <name type="scientific">Thiorhodovibrio frisius</name>
    <dbReference type="NCBI Taxonomy" id="631362"/>
    <lineage>
        <taxon>Bacteria</taxon>
        <taxon>Pseudomonadati</taxon>
        <taxon>Pseudomonadota</taxon>
        <taxon>Gammaproteobacteria</taxon>
        <taxon>Chromatiales</taxon>
        <taxon>Chromatiaceae</taxon>
        <taxon>Thiorhodovibrio</taxon>
    </lineage>
</organism>
<evidence type="ECO:0000256" key="8">
    <source>
        <dbReference type="SAM" id="MobiDB-lite"/>
    </source>
</evidence>
<evidence type="ECO:0000256" key="1">
    <source>
        <dbReference type="ARBA" id="ARBA00022490"/>
    </source>
</evidence>
<protein>
    <recommendedName>
        <fullName evidence="5">Protein-glutamate methylesterase/protein-glutamine glutaminase</fullName>
        <ecNumber evidence="5">3.1.1.61</ecNumber>
        <ecNumber evidence="5">3.5.1.44</ecNumber>
    </recommendedName>
</protein>
<evidence type="ECO:0000259" key="10">
    <source>
        <dbReference type="PROSITE" id="PS50122"/>
    </source>
</evidence>
<keyword evidence="2 5" id="KW-0145">Chemotaxis</keyword>
<dbReference type="Pfam" id="PF01339">
    <property type="entry name" value="CheB_methylest"/>
    <property type="match status" value="1"/>
</dbReference>
<dbReference type="Proteomes" id="UP000002964">
    <property type="component" value="Unassembled WGS sequence"/>
</dbReference>
<proteinExistence type="inferred from homology"/>